<feature type="non-terminal residue" evidence="11">
    <location>
        <position position="170"/>
    </location>
</feature>
<accession>A0A7K4S4Q8</accession>
<feature type="compositionally biased region" description="Basic residues" evidence="9">
    <location>
        <begin position="40"/>
        <end position="50"/>
    </location>
</feature>
<dbReference type="PROSITE" id="PS00884">
    <property type="entry name" value="OSTEOPONTIN"/>
    <property type="match status" value="1"/>
</dbReference>
<organism evidence="11 12">
    <name type="scientific">Columbina picui</name>
    <name type="common">Picui ground-dove</name>
    <dbReference type="NCBI Taxonomy" id="115618"/>
    <lineage>
        <taxon>Eukaryota</taxon>
        <taxon>Metazoa</taxon>
        <taxon>Chordata</taxon>
        <taxon>Craniata</taxon>
        <taxon>Vertebrata</taxon>
        <taxon>Euteleostomi</taxon>
        <taxon>Archelosauria</taxon>
        <taxon>Archosauria</taxon>
        <taxon>Dinosauria</taxon>
        <taxon>Saurischia</taxon>
        <taxon>Theropoda</taxon>
        <taxon>Coelurosauria</taxon>
        <taxon>Aves</taxon>
        <taxon>Neognathae</taxon>
        <taxon>Neoaves</taxon>
        <taxon>Columbimorphae</taxon>
        <taxon>Columbiformes</taxon>
        <taxon>Columbidae</taxon>
        <taxon>Columbina</taxon>
    </lineage>
</organism>
<feature type="non-terminal residue" evidence="11">
    <location>
        <position position="1"/>
    </location>
</feature>
<dbReference type="InterPro" id="IPR002038">
    <property type="entry name" value="Osteopontin"/>
</dbReference>
<keyword evidence="3" id="KW-0964">Secreted</keyword>
<sequence length="170" mass="18934">MKVAVLCLCLISIVAAWPVSKSKQHAVSGSSEEKYDPRGHHSHRQHHKHVNSQYWESLQHTQNDLAQQVCETNWKRKKSISQCQDLQHFPDVSSKSHEDVDGDDDDNDSNDTDESDEVVTGFPTDIPVTVPFPPFTRGDNAGRGDSVAYAVRAKATVVKSSKIRKAAKQV</sequence>
<dbReference type="GO" id="GO:0045780">
    <property type="term" value="P:positive regulation of bone resorption"/>
    <property type="evidence" value="ECO:0007669"/>
    <property type="project" value="TreeGrafter"/>
</dbReference>
<gene>
    <name evidence="11" type="primary">Spp1</name>
    <name evidence="11" type="ORF">COLPIC_R10300</name>
</gene>
<dbReference type="EMBL" id="VYZG01001356">
    <property type="protein sequence ID" value="NWQ80716.1"/>
    <property type="molecule type" value="Genomic_DNA"/>
</dbReference>
<comment type="similarity">
    <text evidence="2">Belongs to the osteopontin family.</text>
</comment>
<reference evidence="11 12" key="1">
    <citation type="submission" date="2019-09" db="EMBL/GenBank/DDBJ databases">
        <title>Bird 10,000 Genomes (B10K) Project - Family phase.</title>
        <authorList>
            <person name="Zhang G."/>
        </authorList>
    </citation>
    <scope>NUCLEOTIDE SEQUENCE [LARGE SCALE GENOMIC DNA]</scope>
    <source>
        <strain evidence="11">B10K-DU-021-26</strain>
        <tissue evidence="11">Mixed tissue sample</tissue>
    </source>
</reference>
<comment type="subcellular location">
    <subcellularLocation>
        <location evidence="1">Secreted</location>
    </subcellularLocation>
</comment>
<keyword evidence="6" id="KW-0130">Cell adhesion</keyword>
<evidence type="ECO:0000256" key="1">
    <source>
        <dbReference type="ARBA" id="ARBA00004613"/>
    </source>
</evidence>
<evidence type="ECO:0000313" key="12">
    <source>
        <dbReference type="Proteomes" id="UP000530263"/>
    </source>
</evidence>
<keyword evidence="12" id="KW-1185">Reference proteome</keyword>
<proteinExistence type="inferred from homology"/>
<keyword evidence="4" id="KW-0597">Phosphoprotein</keyword>
<evidence type="ECO:0000256" key="4">
    <source>
        <dbReference type="ARBA" id="ARBA00022553"/>
    </source>
</evidence>
<feature type="compositionally biased region" description="Acidic residues" evidence="9">
    <location>
        <begin position="100"/>
        <end position="117"/>
    </location>
</feature>
<dbReference type="GO" id="GO:0005615">
    <property type="term" value="C:extracellular space"/>
    <property type="evidence" value="ECO:0007669"/>
    <property type="project" value="TreeGrafter"/>
</dbReference>
<feature type="signal peptide" evidence="10">
    <location>
        <begin position="1"/>
        <end position="16"/>
    </location>
</feature>
<feature type="chain" id="PRO_5029726609" evidence="10">
    <location>
        <begin position="17"/>
        <end position="170"/>
    </location>
</feature>
<evidence type="ECO:0000256" key="5">
    <source>
        <dbReference type="ARBA" id="ARBA00022729"/>
    </source>
</evidence>
<evidence type="ECO:0000256" key="10">
    <source>
        <dbReference type="SAM" id="SignalP"/>
    </source>
</evidence>
<dbReference type="GO" id="GO:0001649">
    <property type="term" value="P:osteoblast differentiation"/>
    <property type="evidence" value="ECO:0007669"/>
    <property type="project" value="TreeGrafter"/>
</dbReference>
<keyword evidence="7" id="KW-0730">Sialic acid</keyword>
<evidence type="ECO:0000313" key="11">
    <source>
        <dbReference type="EMBL" id="NWQ80716.1"/>
    </source>
</evidence>
<keyword evidence="5 10" id="KW-0732">Signal</keyword>
<dbReference type="PANTHER" id="PTHR10607:SF1">
    <property type="entry name" value="OSTEOPONTIN"/>
    <property type="match status" value="1"/>
</dbReference>
<dbReference type="AlphaFoldDB" id="A0A7K4S4Q8"/>
<dbReference type="GO" id="GO:0050840">
    <property type="term" value="F:extracellular matrix binding"/>
    <property type="evidence" value="ECO:0007669"/>
    <property type="project" value="TreeGrafter"/>
</dbReference>
<protein>
    <submittedName>
        <fullName evidence="11">OSTP protein</fullName>
    </submittedName>
</protein>
<evidence type="ECO:0000256" key="9">
    <source>
        <dbReference type="SAM" id="MobiDB-lite"/>
    </source>
</evidence>
<dbReference type="Proteomes" id="UP000530263">
    <property type="component" value="Unassembled WGS sequence"/>
</dbReference>
<name>A0A7K4S4Q8_COLPI</name>
<keyword evidence="8" id="KW-0325">Glycoprotein</keyword>
<comment type="caution">
    <text evidence="11">The sequence shown here is derived from an EMBL/GenBank/DDBJ whole genome shotgun (WGS) entry which is preliminary data.</text>
</comment>
<evidence type="ECO:0000256" key="6">
    <source>
        <dbReference type="ARBA" id="ARBA00022889"/>
    </source>
</evidence>
<dbReference type="PANTHER" id="PTHR10607">
    <property type="entry name" value="OSTEOPONTIN"/>
    <property type="match status" value="1"/>
</dbReference>
<feature type="region of interest" description="Disordered" evidence="9">
    <location>
        <begin position="22"/>
        <end position="50"/>
    </location>
</feature>
<evidence type="ECO:0000256" key="8">
    <source>
        <dbReference type="ARBA" id="ARBA00023180"/>
    </source>
</evidence>
<evidence type="ECO:0000256" key="7">
    <source>
        <dbReference type="ARBA" id="ARBA00022981"/>
    </source>
</evidence>
<evidence type="ECO:0000256" key="3">
    <source>
        <dbReference type="ARBA" id="ARBA00022525"/>
    </source>
</evidence>
<evidence type="ECO:0000256" key="2">
    <source>
        <dbReference type="ARBA" id="ARBA00007517"/>
    </source>
</evidence>
<feature type="region of interest" description="Disordered" evidence="9">
    <location>
        <begin position="85"/>
        <end position="143"/>
    </location>
</feature>
<dbReference type="OrthoDB" id="9047304at2759"/>
<dbReference type="Pfam" id="PF00865">
    <property type="entry name" value="Osteopontin"/>
    <property type="match status" value="1"/>
</dbReference>
<dbReference type="InterPro" id="IPR019841">
    <property type="entry name" value="Osteopontin_CS"/>
</dbReference>
<dbReference type="GO" id="GO:0007155">
    <property type="term" value="P:cell adhesion"/>
    <property type="evidence" value="ECO:0007669"/>
    <property type="project" value="UniProtKB-KW"/>
</dbReference>